<comment type="caution">
    <text evidence="4">The sequence shown here is derived from an EMBL/GenBank/DDBJ whole genome shotgun (WGS) entry which is preliminary data.</text>
</comment>
<feature type="non-terminal residue" evidence="4">
    <location>
        <position position="114"/>
    </location>
</feature>
<dbReference type="CDD" id="cd00093">
    <property type="entry name" value="HTH_XRE"/>
    <property type="match status" value="1"/>
</dbReference>
<dbReference type="InterPro" id="IPR001387">
    <property type="entry name" value="Cro/C1-type_HTH"/>
</dbReference>
<evidence type="ECO:0000259" key="3">
    <source>
        <dbReference type="PROSITE" id="PS50943"/>
    </source>
</evidence>
<dbReference type="Pfam" id="PF13560">
    <property type="entry name" value="HTH_31"/>
    <property type="match status" value="1"/>
</dbReference>
<dbReference type="PROSITE" id="PS50943">
    <property type="entry name" value="HTH_CROC1"/>
    <property type="match status" value="1"/>
</dbReference>
<evidence type="ECO:0000256" key="2">
    <source>
        <dbReference type="SAM" id="MobiDB-lite"/>
    </source>
</evidence>
<protein>
    <submittedName>
        <fullName evidence="4">Helix-turn-helix domain-containing protein</fullName>
    </submittedName>
</protein>
<dbReference type="EMBL" id="JBHTIR010001964">
    <property type="protein sequence ID" value="MFD0853201.1"/>
    <property type="molecule type" value="Genomic_DNA"/>
</dbReference>
<evidence type="ECO:0000256" key="1">
    <source>
        <dbReference type="ARBA" id="ARBA00023125"/>
    </source>
</evidence>
<dbReference type="Gene3D" id="1.10.260.40">
    <property type="entry name" value="lambda repressor-like DNA-binding domains"/>
    <property type="match status" value="1"/>
</dbReference>
<sequence length="114" mass="12531">MTHPGEQDTEETRKRLGRRIQRLRQRTGVKKPAFARACGISYPHLDNIENGRKGASVELLHRIANNLDITYEELTTDETDRTDAQPSPRHPGESAQAPSVCVGPGARSDQASAA</sequence>
<evidence type="ECO:0000313" key="5">
    <source>
        <dbReference type="Proteomes" id="UP001597083"/>
    </source>
</evidence>
<accession>A0ABW3CI34</accession>
<feature type="region of interest" description="Disordered" evidence="2">
    <location>
        <begin position="71"/>
        <end position="114"/>
    </location>
</feature>
<feature type="domain" description="HTH cro/C1-type" evidence="3">
    <location>
        <begin position="20"/>
        <end position="74"/>
    </location>
</feature>
<keyword evidence="5" id="KW-1185">Reference proteome</keyword>
<dbReference type="SUPFAM" id="SSF47413">
    <property type="entry name" value="lambda repressor-like DNA-binding domains"/>
    <property type="match status" value="1"/>
</dbReference>
<name>A0ABW3CI34_9ACTN</name>
<keyword evidence="1" id="KW-0238">DNA-binding</keyword>
<dbReference type="InterPro" id="IPR010982">
    <property type="entry name" value="Lambda_DNA-bd_dom_sf"/>
</dbReference>
<dbReference type="PANTHER" id="PTHR46797">
    <property type="entry name" value="HTH-TYPE TRANSCRIPTIONAL REGULATOR"/>
    <property type="match status" value="1"/>
</dbReference>
<organism evidence="4 5">
    <name type="scientific">Actinomadura adrarensis</name>
    <dbReference type="NCBI Taxonomy" id="1819600"/>
    <lineage>
        <taxon>Bacteria</taxon>
        <taxon>Bacillati</taxon>
        <taxon>Actinomycetota</taxon>
        <taxon>Actinomycetes</taxon>
        <taxon>Streptosporangiales</taxon>
        <taxon>Thermomonosporaceae</taxon>
        <taxon>Actinomadura</taxon>
    </lineage>
</organism>
<proteinExistence type="predicted"/>
<dbReference type="InterPro" id="IPR050807">
    <property type="entry name" value="TransReg_Diox_bact_type"/>
</dbReference>
<dbReference type="Proteomes" id="UP001597083">
    <property type="component" value="Unassembled WGS sequence"/>
</dbReference>
<dbReference type="PANTHER" id="PTHR46797:SF1">
    <property type="entry name" value="METHYLPHOSPHONATE SYNTHASE"/>
    <property type="match status" value="1"/>
</dbReference>
<evidence type="ECO:0000313" key="4">
    <source>
        <dbReference type="EMBL" id="MFD0853201.1"/>
    </source>
</evidence>
<dbReference type="SMART" id="SM00530">
    <property type="entry name" value="HTH_XRE"/>
    <property type="match status" value="1"/>
</dbReference>
<reference evidence="5" key="1">
    <citation type="journal article" date="2019" name="Int. J. Syst. Evol. Microbiol.">
        <title>The Global Catalogue of Microorganisms (GCM) 10K type strain sequencing project: providing services to taxonomists for standard genome sequencing and annotation.</title>
        <authorList>
            <consortium name="The Broad Institute Genomics Platform"/>
            <consortium name="The Broad Institute Genome Sequencing Center for Infectious Disease"/>
            <person name="Wu L."/>
            <person name="Ma J."/>
        </authorList>
    </citation>
    <scope>NUCLEOTIDE SEQUENCE [LARGE SCALE GENOMIC DNA]</scope>
    <source>
        <strain evidence="5">JCM 31696</strain>
    </source>
</reference>
<gene>
    <name evidence="4" type="ORF">ACFQ07_13250</name>
</gene>